<dbReference type="PANTHER" id="PTHR38445:SF10">
    <property type="entry name" value="GNTR-FAMILY TRANSCRIPTIONAL REGULATOR"/>
    <property type="match status" value="1"/>
</dbReference>
<dbReference type="InterPro" id="IPR036388">
    <property type="entry name" value="WH-like_DNA-bd_sf"/>
</dbReference>
<dbReference type="SMART" id="SM00345">
    <property type="entry name" value="HTH_GNTR"/>
    <property type="match status" value="1"/>
</dbReference>
<evidence type="ECO:0000256" key="1">
    <source>
        <dbReference type="ARBA" id="ARBA00023015"/>
    </source>
</evidence>
<feature type="domain" description="HTH gntR-type" evidence="4">
    <location>
        <begin position="9"/>
        <end position="77"/>
    </location>
</feature>
<name>A0ABT7U0I1_ACTVI</name>
<sequence>MSRHFEDSTPIYLQIAEEVRTQILSGDLSDGDRLTSTTEYATRYRINPATANKAITLLVDEGLVVKRRGIGMFVAHGAYEHLRNERARTYVDTTLGPALHAGRVLGLSDDDLVEAARTYLRDSPINPFKEPA</sequence>
<dbReference type="PANTHER" id="PTHR38445">
    <property type="entry name" value="HTH-TYPE TRANSCRIPTIONAL REPRESSOR YTRA"/>
    <property type="match status" value="1"/>
</dbReference>
<accession>A0ABT7U0I1</accession>
<dbReference type="PROSITE" id="PS50949">
    <property type="entry name" value="HTH_GNTR"/>
    <property type="match status" value="1"/>
</dbReference>
<evidence type="ECO:0000259" key="4">
    <source>
        <dbReference type="PROSITE" id="PS50949"/>
    </source>
</evidence>
<dbReference type="Proteomes" id="UP001529257">
    <property type="component" value="Unassembled WGS sequence"/>
</dbReference>
<keyword evidence="3" id="KW-0804">Transcription</keyword>
<proteinExistence type="predicted"/>
<evidence type="ECO:0000313" key="6">
    <source>
        <dbReference type="Proteomes" id="UP001529257"/>
    </source>
</evidence>
<dbReference type="CDD" id="cd07377">
    <property type="entry name" value="WHTH_GntR"/>
    <property type="match status" value="1"/>
</dbReference>
<dbReference type="SUPFAM" id="SSF46785">
    <property type="entry name" value="Winged helix' DNA-binding domain"/>
    <property type="match status" value="1"/>
</dbReference>
<protein>
    <submittedName>
        <fullName evidence="5">GntR family transcriptional regulator</fullName>
    </submittedName>
</protein>
<dbReference type="Gene3D" id="1.10.10.10">
    <property type="entry name" value="Winged helix-like DNA-binding domain superfamily/Winged helix DNA-binding domain"/>
    <property type="match status" value="1"/>
</dbReference>
<dbReference type="InterPro" id="IPR036390">
    <property type="entry name" value="WH_DNA-bd_sf"/>
</dbReference>
<evidence type="ECO:0000313" key="5">
    <source>
        <dbReference type="EMBL" id="MDM8077597.1"/>
    </source>
</evidence>
<gene>
    <name evidence="5" type="ORF">QUV91_11105</name>
</gene>
<comment type="caution">
    <text evidence="5">The sequence shown here is derived from an EMBL/GenBank/DDBJ whole genome shotgun (WGS) entry which is preliminary data.</text>
</comment>
<reference evidence="5 6" key="2">
    <citation type="submission" date="2023-06" db="EMBL/GenBank/DDBJ databases">
        <authorList>
            <person name="Zeman M."/>
            <person name="Kubasova T."/>
            <person name="Jahodarova E."/>
            <person name="Nykrynova M."/>
            <person name="Rychlik I."/>
        </authorList>
    </citation>
    <scope>NUCLEOTIDE SEQUENCE [LARGE SCALE GENOMIC DNA]</scope>
    <source>
        <strain evidence="5 6">ET81</strain>
    </source>
</reference>
<organism evidence="5 6">
    <name type="scientific">Actinomyces viscosus</name>
    <dbReference type="NCBI Taxonomy" id="1656"/>
    <lineage>
        <taxon>Bacteria</taxon>
        <taxon>Bacillati</taxon>
        <taxon>Actinomycetota</taxon>
        <taxon>Actinomycetes</taxon>
        <taxon>Actinomycetales</taxon>
        <taxon>Actinomycetaceae</taxon>
        <taxon>Actinomyces</taxon>
    </lineage>
</organism>
<reference evidence="6" key="1">
    <citation type="submission" date="2023-06" db="EMBL/GenBank/DDBJ databases">
        <title>Identification and characterization of horizontal gene transfer across gut microbiota members of farm animals based on homology search.</title>
        <authorList>
            <person name="Zeman M."/>
            <person name="Kubasova T."/>
            <person name="Jahodarova E."/>
            <person name="Nykrynova M."/>
            <person name="Rychlik I."/>
        </authorList>
    </citation>
    <scope>NUCLEOTIDE SEQUENCE [LARGE SCALE GENOMIC DNA]</scope>
    <source>
        <strain evidence="6">ET81</strain>
    </source>
</reference>
<keyword evidence="1" id="KW-0805">Transcription regulation</keyword>
<evidence type="ECO:0000256" key="3">
    <source>
        <dbReference type="ARBA" id="ARBA00023163"/>
    </source>
</evidence>
<keyword evidence="2" id="KW-0238">DNA-binding</keyword>
<dbReference type="RefSeq" id="WP_003786443.1">
    <property type="nucleotide sequence ID" value="NZ_JAUDBR010000018.1"/>
</dbReference>
<dbReference type="InterPro" id="IPR000524">
    <property type="entry name" value="Tscrpt_reg_HTH_GntR"/>
</dbReference>
<evidence type="ECO:0000256" key="2">
    <source>
        <dbReference type="ARBA" id="ARBA00023125"/>
    </source>
</evidence>
<dbReference type="EMBL" id="JAUDBR010000018">
    <property type="protein sequence ID" value="MDM8077597.1"/>
    <property type="molecule type" value="Genomic_DNA"/>
</dbReference>
<dbReference type="Pfam" id="PF00392">
    <property type="entry name" value="GntR"/>
    <property type="match status" value="1"/>
</dbReference>
<keyword evidence="6" id="KW-1185">Reference proteome</keyword>